<evidence type="ECO:0000313" key="2">
    <source>
        <dbReference type="EMBL" id="SYZ34343.1"/>
    </source>
</evidence>
<evidence type="ECO:0000313" key="3">
    <source>
        <dbReference type="Proteomes" id="UP000263928"/>
    </source>
</evidence>
<dbReference type="Proteomes" id="UP000263928">
    <property type="component" value="Unassembled WGS sequence"/>
</dbReference>
<dbReference type="AntiFam" id="ANF00010">
    <property type="entry name" value="tRNA translation"/>
</dbReference>
<reference evidence="3" key="1">
    <citation type="submission" date="2018-08" db="EMBL/GenBank/DDBJ databases">
        <authorList>
            <person name="Hornung B."/>
        </authorList>
    </citation>
    <scope>NUCLEOTIDE SEQUENCE [LARGE SCALE GENOMIC DNA]</scope>
</reference>
<name>A0A383S962_9ACTN</name>
<evidence type="ECO:0000256" key="1">
    <source>
        <dbReference type="SAM" id="MobiDB-lite"/>
    </source>
</evidence>
<proteinExistence type="predicted"/>
<dbReference type="EMBL" id="UNQJ01000023">
    <property type="protein sequence ID" value="SYZ34343.1"/>
    <property type="molecule type" value="Genomic_DNA"/>
</dbReference>
<dbReference type="AlphaFoldDB" id="A0A383S962"/>
<keyword evidence="3" id="KW-1185">Reference proteome</keyword>
<gene>
    <name evidence="2" type="ORF">PROPAUS_2349</name>
</gene>
<organism evidence="2 3">
    <name type="scientific">Propionibacterium australiense</name>
    <dbReference type="NCBI Taxonomy" id="119981"/>
    <lineage>
        <taxon>Bacteria</taxon>
        <taxon>Bacillati</taxon>
        <taxon>Actinomycetota</taxon>
        <taxon>Actinomycetes</taxon>
        <taxon>Propionibacteriales</taxon>
        <taxon>Propionibacteriaceae</taxon>
        <taxon>Propionibacterium</taxon>
    </lineage>
</organism>
<protein>
    <submittedName>
        <fullName evidence="2">Uncharacterized protein</fullName>
    </submittedName>
</protein>
<accession>A0A383S962</accession>
<feature type="region of interest" description="Disordered" evidence="1">
    <location>
        <begin position="318"/>
        <end position="339"/>
    </location>
</feature>
<sequence length="394" mass="43040">MAELSGVLGAKDFSARPSIWTFPAGLDHGVSEQSRYPGRSAPAAHAVSVACQREQGCPERDSGSDRLSTGALKELRGALPTTLIQEVERVISGRYWVRTSDLFGVNEARYRCANRPAWPKLAHRFRSGQIRCHGSSRGPIPRGGFPRRCGTSSRRRGRSWAGQASLGSYGLTRGARFVSGCSAPACPPARPMVKHLVRSLLTGAGQSLAAFDLCCPDEFAIVVSALRRGKPRESDADVAQLVEHHLAKVRVAGSSPVVRSERPWPHPLTMKLRGGGKLFTRWSGREARQRTANPYTRVQIPSPPRAAGAVVARFPDTEEVTGSNPVSPTMMKTPGSSPGVFVCARRPADQRGRRTGIARPAGLIREWRCSRCGRVRRRSARSWRCPGRSRRTPR</sequence>